<dbReference type="EMBL" id="CP001575">
    <property type="protein sequence ID" value="ACO69367.1"/>
    <property type="molecule type" value="Genomic_DNA"/>
</dbReference>
<dbReference type="KEGG" id="mis:MICPUN_60509"/>
<dbReference type="Gene3D" id="3.80.10.10">
    <property type="entry name" value="Ribonuclease Inhibitor"/>
    <property type="match status" value="1"/>
</dbReference>
<accession>C1FFG7</accession>
<comment type="subcellular location">
    <subcellularLocation>
        <location evidence="1">Cytoplasm</location>
        <location evidence="1">Cytoskeleton</location>
        <location evidence="1">Cilium axoneme</location>
    </subcellularLocation>
</comment>
<name>C1FFG7_MICCC</name>
<dbReference type="InterPro" id="IPR032675">
    <property type="entry name" value="LRR_dom_sf"/>
</dbReference>
<evidence type="ECO:0000313" key="3">
    <source>
        <dbReference type="EMBL" id="ACO69367.1"/>
    </source>
</evidence>
<dbReference type="RefSeq" id="XP_002508109.1">
    <property type="nucleotide sequence ID" value="XM_002508063.1"/>
</dbReference>
<dbReference type="AlphaFoldDB" id="C1FFG7"/>
<evidence type="ECO:0000256" key="2">
    <source>
        <dbReference type="SAM" id="MobiDB-lite"/>
    </source>
</evidence>
<reference evidence="3 4" key="1">
    <citation type="journal article" date="2009" name="Science">
        <title>Green evolution and dynamic adaptations revealed by genomes of the marine picoeukaryotes Micromonas.</title>
        <authorList>
            <person name="Worden A.Z."/>
            <person name="Lee J.H."/>
            <person name="Mock T."/>
            <person name="Rouze P."/>
            <person name="Simmons M.P."/>
            <person name="Aerts A.L."/>
            <person name="Allen A.E."/>
            <person name="Cuvelier M.L."/>
            <person name="Derelle E."/>
            <person name="Everett M.V."/>
            <person name="Foulon E."/>
            <person name="Grimwood J."/>
            <person name="Gundlach H."/>
            <person name="Henrissat B."/>
            <person name="Napoli C."/>
            <person name="McDonald S.M."/>
            <person name="Parker M.S."/>
            <person name="Rombauts S."/>
            <person name="Salamov A."/>
            <person name="Von Dassow P."/>
            <person name="Badger J.H."/>
            <person name="Coutinho P.M."/>
            <person name="Demir E."/>
            <person name="Dubchak I."/>
            <person name="Gentemann C."/>
            <person name="Eikrem W."/>
            <person name="Gready J.E."/>
            <person name="John U."/>
            <person name="Lanier W."/>
            <person name="Lindquist E.A."/>
            <person name="Lucas S."/>
            <person name="Mayer K.F."/>
            <person name="Moreau H."/>
            <person name="Not F."/>
            <person name="Otillar R."/>
            <person name="Panaud O."/>
            <person name="Pangilinan J."/>
            <person name="Paulsen I."/>
            <person name="Piegu B."/>
            <person name="Poliakov A."/>
            <person name="Robbens S."/>
            <person name="Schmutz J."/>
            <person name="Toulza E."/>
            <person name="Wyss T."/>
            <person name="Zelensky A."/>
            <person name="Zhou K."/>
            <person name="Armbrust E.V."/>
            <person name="Bhattacharya D."/>
            <person name="Goodenough U.W."/>
            <person name="Van de Peer Y."/>
            <person name="Grigoriev I.V."/>
        </authorList>
    </citation>
    <scope>NUCLEOTIDE SEQUENCE [LARGE SCALE GENOMIC DNA]</scope>
    <source>
        <strain evidence="4">RCC299 / NOUM17</strain>
    </source>
</reference>
<organism evidence="3 4">
    <name type="scientific">Micromonas commoda (strain RCC299 / NOUM17 / CCMP2709)</name>
    <name type="common">Picoplanktonic green alga</name>
    <dbReference type="NCBI Taxonomy" id="296587"/>
    <lineage>
        <taxon>Eukaryota</taxon>
        <taxon>Viridiplantae</taxon>
        <taxon>Chlorophyta</taxon>
        <taxon>Mamiellophyceae</taxon>
        <taxon>Mamiellales</taxon>
        <taxon>Mamiellaceae</taxon>
        <taxon>Micromonas</taxon>
    </lineage>
</organism>
<feature type="region of interest" description="Disordered" evidence="2">
    <location>
        <begin position="446"/>
        <end position="465"/>
    </location>
</feature>
<feature type="region of interest" description="Disordered" evidence="2">
    <location>
        <begin position="56"/>
        <end position="104"/>
    </location>
</feature>
<proteinExistence type="predicted"/>
<dbReference type="Proteomes" id="UP000002009">
    <property type="component" value="Chromosome 8"/>
</dbReference>
<keyword evidence="4" id="KW-1185">Reference proteome</keyword>
<dbReference type="GO" id="GO:0005930">
    <property type="term" value="C:axoneme"/>
    <property type="evidence" value="ECO:0007669"/>
    <property type="project" value="UniProtKB-SubCell"/>
</dbReference>
<dbReference type="OrthoDB" id="10622883at2759"/>
<feature type="compositionally biased region" description="Acidic residues" evidence="2">
    <location>
        <begin position="91"/>
        <end position="104"/>
    </location>
</feature>
<protein>
    <recommendedName>
        <fullName evidence="5">F-box domain-containing protein</fullName>
    </recommendedName>
</protein>
<evidence type="ECO:0008006" key="5">
    <source>
        <dbReference type="Google" id="ProtNLM"/>
    </source>
</evidence>
<dbReference type="GeneID" id="8245742"/>
<evidence type="ECO:0000256" key="1">
    <source>
        <dbReference type="ARBA" id="ARBA00004430"/>
    </source>
</evidence>
<feature type="compositionally biased region" description="Basic and acidic residues" evidence="2">
    <location>
        <begin position="56"/>
        <end position="67"/>
    </location>
</feature>
<evidence type="ECO:0000313" key="4">
    <source>
        <dbReference type="Proteomes" id="UP000002009"/>
    </source>
</evidence>
<feature type="region of interest" description="Disordered" evidence="2">
    <location>
        <begin position="170"/>
        <end position="242"/>
    </location>
</feature>
<sequence>MRDDRVGAARRVSVCGSGRVLRLEIVDFLQRSSRGLMISAWQPGLAVDMSAWRGARELPRSPPREPPDPSPRVSDITSPRSWSALESSFESSDDDGSSDDDEPETLLYVAPRGRFATGGVGAVGRPAGVTRRAPPLHAYVSSLTGEPCAPLGQDDTTPRHRCATSGVTTAYAHEHHSPGWTGSRSDDDGSGASSMDDDRPLHRAERAERRRAAAESAARREARAMERERRRRHSRTVRRGPACHLPRNLNGCHDNNQNFWTHPWDDPSPRTLRALCVDACAAVLRETTRLPPAMDPALVDETMDRCALDVRVLAMCLAAGATKLRLRDFAAVPNVPLTAAWRCWQEDSPACVGVSRPPPTRSTPIPAAMVEVVDGILQTRVEGWTKLFGLADTLETVALECGETGEDDESHGYLRETIAELCGTRSLRKMALGFFERVTDDTLRPLWGGGGEREREGGGTSVEKAPLASSSMANRAFVPPPVAIPPPVTALTTPPALTRLDLSHLPLVTDLTVRSVLCHCQMLRELRLEFLPVTDACIAHWRVALRNLTWLEVKSCPHMRFAYPDVDWSRPPDKLRTLRIQPGGAPENWGYANSERDMRVSARHLHQLSFAKKSAIAHLCLGCEFAAPEGENKKLGVGGNVGGYRSETVWDLREAPLRGVTHLELYRARQIIWPRRLARWTDCLESLVVETSEDGLIHRLLGVATLRRLVVCDCSEMDVDEFVALGKLTTLTELRCGGVGERLAPFAGDVKAAIGERLVEAHFHSCVEYPVEESLFD</sequence>
<feature type="compositionally biased region" description="Basic residues" evidence="2">
    <location>
        <begin position="229"/>
        <end position="238"/>
    </location>
</feature>
<gene>
    <name evidence="3" type="ORF">MICPUN_60509</name>
</gene>
<dbReference type="SUPFAM" id="SSF52047">
    <property type="entry name" value="RNI-like"/>
    <property type="match status" value="1"/>
</dbReference>
<feature type="compositionally biased region" description="Polar residues" evidence="2">
    <location>
        <begin position="75"/>
        <end position="85"/>
    </location>
</feature>
<dbReference type="InParanoid" id="C1FFG7"/>
<feature type="compositionally biased region" description="Basic and acidic residues" evidence="2">
    <location>
        <begin position="196"/>
        <end position="228"/>
    </location>
</feature>